<dbReference type="AlphaFoldDB" id="A0A8E5MDN1"/>
<dbReference type="EMBL" id="CP072753">
    <property type="protein sequence ID" value="QUC16471.1"/>
    <property type="molecule type" value="Genomic_DNA"/>
</dbReference>
<evidence type="ECO:0000313" key="2">
    <source>
        <dbReference type="Proteomes" id="UP000027002"/>
    </source>
</evidence>
<dbReference type="Proteomes" id="UP000027002">
    <property type="component" value="Chromosome 1"/>
</dbReference>
<sequence length="164" mass="18222">MGGVSRSQSALCQTCDVRVCRPTLNLKAAAQLLFSSASIWGRSGQIMDWHSPLSENSVDFVGKDKNAVNLSARISPRQPQSPWFSRYTTGEDQPQYMDRAIPYYGTLVLSQFVAVCVAAAAHVCVRSEMPILLSFRKYISLSIVYRFFPLHGQIASPTLHSNLH</sequence>
<dbReference type="GeneID" id="66061490"/>
<dbReference type="KEGG" id="uvi:66061490"/>
<keyword evidence="2" id="KW-1185">Reference proteome</keyword>
<protein>
    <submittedName>
        <fullName evidence="1">Uncharacterized protein</fullName>
    </submittedName>
</protein>
<evidence type="ECO:0000313" key="1">
    <source>
        <dbReference type="EMBL" id="QUC16471.1"/>
    </source>
</evidence>
<proteinExistence type="predicted"/>
<organism evidence="1 2">
    <name type="scientific">Ustilaginoidea virens</name>
    <name type="common">Rice false smut fungus</name>
    <name type="synonym">Villosiclava virens</name>
    <dbReference type="NCBI Taxonomy" id="1159556"/>
    <lineage>
        <taxon>Eukaryota</taxon>
        <taxon>Fungi</taxon>
        <taxon>Dikarya</taxon>
        <taxon>Ascomycota</taxon>
        <taxon>Pezizomycotina</taxon>
        <taxon>Sordariomycetes</taxon>
        <taxon>Hypocreomycetidae</taxon>
        <taxon>Hypocreales</taxon>
        <taxon>Clavicipitaceae</taxon>
        <taxon>Ustilaginoidea</taxon>
    </lineage>
</organism>
<accession>A0A8E5MDN1</accession>
<gene>
    <name evidence="1" type="ORF">UV8b_00712</name>
</gene>
<reference evidence="1" key="1">
    <citation type="submission" date="2020-03" db="EMBL/GenBank/DDBJ databases">
        <title>A mixture of massive structural variations and highly conserved coding sequences in Ustilaginoidea virens genome.</title>
        <authorList>
            <person name="Zhang K."/>
            <person name="Zhao Z."/>
            <person name="Zhang Z."/>
            <person name="Li Y."/>
            <person name="Hsiang T."/>
            <person name="Sun W."/>
        </authorList>
    </citation>
    <scope>NUCLEOTIDE SEQUENCE</scope>
    <source>
        <strain evidence="1">UV-8b</strain>
    </source>
</reference>
<name>A0A8E5MDN1_USTVR</name>
<dbReference type="RefSeq" id="XP_042994144.1">
    <property type="nucleotide sequence ID" value="XM_043138210.1"/>
</dbReference>